<evidence type="ECO:0000256" key="5">
    <source>
        <dbReference type="ARBA" id="ARBA00023002"/>
    </source>
</evidence>
<reference evidence="11 12" key="1">
    <citation type="submission" date="2018-06" db="EMBL/GenBank/DDBJ databases">
        <title>Genomic Encyclopedia of Type Strains, Phase IV (KMG-IV): sequencing the most valuable type-strain genomes for metagenomic binning, comparative biology and taxonomic classification.</title>
        <authorList>
            <person name="Goeker M."/>
        </authorList>
    </citation>
    <scope>NUCLEOTIDE SEQUENCE [LARGE SCALE GENOMIC DNA]</scope>
    <source>
        <strain evidence="11 12">DSM 26720</strain>
    </source>
</reference>
<evidence type="ECO:0000256" key="6">
    <source>
        <dbReference type="ARBA" id="ARBA00023027"/>
    </source>
</evidence>
<dbReference type="OrthoDB" id="9804207at2"/>
<comment type="similarity">
    <text evidence="1 7">Belongs to the nitroreductase family.</text>
</comment>
<evidence type="ECO:0000256" key="2">
    <source>
        <dbReference type="ARBA" id="ARBA00022630"/>
    </source>
</evidence>
<dbReference type="InterPro" id="IPR000415">
    <property type="entry name" value="Nitroreductase-like"/>
</dbReference>
<evidence type="ECO:0000256" key="3">
    <source>
        <dbReference type="ARBA" id="ARBA00022643"/>
    </source>
</evidence>
<dbReference type="InterPro" id="IPR029479">
    <property type="entry name" value="Nitroreductase"/>
</dbReference>
<keyword evidence="4 7" id="KW-0521">NADP</keyword>
<keyword evidence="6 7" id="KW-0520">NAD</keyword>
<dbReference type="Proteomes" id="UP000249453">
    <property type="component" value="Unassembled WGS sequence"/>
</dbReference>
<dbReference type="PANTHER" id="PTHR43821">
    <property type="entry name" value="NAD(P)H NITROREDUCTASE YDJA-RELATED"/>
    <property type="match status" value="1"/>
</dbReference>
<comment type="caution">
    <text evidence="11">The sequence shown here is derived from an EMBL/GenBank/DDBJ whole genome shotgun (WGS) entry which is preliminary data.</text>
</comment>
<sequence length="196" mass="21705">MANPVFDFLAQRSSTPIAAMEEPAPNSQELEQILTVATRVPDHGGLTPWRFILYRGDARYAIGEYLAKRAEEREGPLAENRIAQEKARFARAPLVIGVISSPVDQDRIPEWEQFLSGGAVAMKLCLAANALGYATNWITNWYSNDESARAYLGLAPHERVIGFVHIGTSSKSAPDRPRPNLNELVTEFQSPDEHSS</sequence>
<evidence type="ECO:0000256" key="4">
    <source>
        <dbReference type="ARBA" id="ARBA00022857"/>
    </source>
</evidence>
<keyword evidence="3 7" id="KW-0288">FMN</keyword>
<feature type="binding site" description="in other chain" evidence="8">
    <location>
        <begin position="137"/>
        <end position="139"/>
    </location>
    <ligand>
        <name>FMN</name>
        <dbReference type="ChEBI" id="CHEBI:58210"/>
        <note>ligand shared between dimeric partners</note>
    </ligand>
</feature>
<feature type="binding site" evidence="8">
    <location>
        <position position="39"/>
    </location>
    <ligand>
        <name>FMN</name>
        <dbReference type="ChEBI" id="CHEBI:58210"/>
        <note>ligand shared between dimeric partners</note>
    </ligand>
</feature>
<dbReference type="EMBL" id="QLMK01000009">
    <property type="protein sequence ID" value="RAK27539.1"/>
    <property type="molecule type" value="Genomic_DNA"/>
</dbReference>
<gene>
    <name evidence="11" type="ORF">C7374_10913</name>
</gene>
<dbReference type="PIRSF" id="PIRSF000232">
    <property type="entry name" value="YdjA"/>
    <property type="match status" value="1"/>
</dbReference>
<feature type="binding site" description="in other chain" evidence="8">
    <location>
        <begin position="12"/>
        <end position="14"/>
    </location>
    <ligand>
        <name>FMN</name>
        <dbReference type="ChEBI" id="CHEBI:58210"/>
        <note>ligand shared between dimeric partners</note>
    </ligand>
</feature>
<evidence type="ECO:0000256" key="8">
    <source>
        <dbReference type="PIRSR" id="PIRSR000232-1"/>
    </source>
</evidence>
<dbReference type="EC" id="1.-.-.-" evidence="7"/>
<comment type="cofactor">
    <cofactor evidence="8">
        <name>FMN</name>
        <dbReference type="ChEBI" id="CHEBI:58210"/>
    </cofactor>
    <text evidence="8">Binds 1 FMN per subunit.</text>
</comment>
<keyword evidence="12" id="KW-1185">Reference proteome</keyword>
<evidence type="ECO:0000259" key="10">
    <source>
        <dbReference type="Pfam" id="PF00881"/>
    </source>
</evidence>
<name>A0A364JTY4_9HYPH</name>
<dbReference type="CDD" id="cd02135">
    <property type="entry name" value="YdjA-like"/>
    <property type="match status" value="1"/>
</dbReference>
<protein>
    <recommendedName>
        <fullName evidence="7">Putative NAD(P)H nitroreductase</fullName>
        <ecNumber evidence="7">1.-.-.-</ecNumber>
    </recommendedName>
</protein>
<dbReference type="GO" id="GO:0016491">
    <property type="term" value="F:oxidoreductase activity"/>
    <property type="evidence" value="ECO:0007669"/>
    <property type="project" value="UniProtKB-UniRule"/>
</dbReference>
<dbReference type="PANTHER" id="PTHR43821:SF1">
    <property type="entry name" value="NAD(P)H NITROREDUCTASE YDJA-RELATED"/>
    <property type="match status" value="1"/>
</dbReference>
<organism evidence="11 12">
    <name type="scientific">Falsochrobactrum ovis</name>
    <dbReference type="NCBI Taxonomy" id="1293442"/>
    <lineage>
        <taxon>Bacteria</taxon>
        <taxon>Pseudomonadati</taxon>
        <taxon>Pseudomonadota</taxon>
        <taxon>Alphaproteobacteria</taxon>
        <taxon>Hyphomicrobiales</taxon>
        <taxon>Brucellaceae</taxon>
        <taxon>Falsochrobactrum</taxon>
    </lineage>
</organism>
<evidence type="ECO:0000256" key="1">
    <source>
        <dbReference type="ARBA" id="ARBA00007118"/>
    </source>
</evidence>
<keyword evidence="5 7" id="KW-0560">Oxidoreductase</keyword>
<evidence type="ECO:0000256" key="7">
    <source>
        <dbReference type="PIRNR" id="PIRNR000232"/>
    </source>
</evidence>
<feature type="domain" description="Nitroreductase" evidence="10">
    <location>
        <begin position="21"/>
        <end position="167"/>
    </location>
</feature>
<dbReference type="InterPro" id="IPR026021">
    <property type="entry name" value="YdjA-like"/>
</dbReference>
<dbReference type="Pfam" id="PF00881">
    <property type="entry name" value="Nitroreductase"/>
    <property type="match status" value="1"/>
</dbReference>
<accession>A0A364JTY4</accession>
<dbReference type="InterPro" id="IPR052530">
    <property type="entry name" value="NAD(P)H_nitroreductase"/>
</dbReference>
<feature type="region of interest" description="Disordered" evidence="9">
    <location>
        <begin position="169"/>
        <end position="196"/>
    </location>
</feature>
<evidence type="ECO:0000313" key="11">
    <source>
        <dbReference type="EMBL" id="RAK27539.1"/>
    </source>
</evidence>
<evidence type="ECO:0000256" key="9">
    <source>
        <dbReference type="SAM" id="MobiDB-lite"/>
    </source>
</evidence>
<dbReference type="RefSeq" id="WP_111575663.1">
    <property type="nucleotide sequence ID" value="NZ_JBHEEY010000009.1"/>
</dbReference>
<evidence type="ECO:0000313" key="12">
    <source>
        <dbReference type="Proteomes" id="UP000249453"/>
    </source>
</evidence>
<feature type="binding site" evidence="8">
    <location>
        <position position="43"/>
    </location>
    <ligand>
        <name>FMN</name>
        <dbReference type="ChEBI" id="CHEBI:58210"/>
        <note>ligand shared between dimeric partners</note>
    </ligand>
</feature>
<proteinExistence type="inferred from homology"/>
<dbReference type="Gene3D" id="3.40.109.10">
    <property type="entry name" value="NADH Oxidase"/>
    <property type="match status" value="1"/>
</dbReference>
<keyword evidence="2 7" id="KW-0285">Flavoprotein</keyword>
<dbReference type="AlphaFoldDB" id="A0A364JTY4"/>
<dbReference type="SUPFAM" id="SSF55469">
    <property type="entry name" value="FMN-dependent nitroreductase-like"/>
    <property type="match status" value="1"/>
</dbReference>